<keyword evidence="4 6" id="KW-0863">Zinc-finger</keyword>
<dbReference type="InterPro" id="IPR000253">
    <property type="entry name" value="FHA_dom"/>
</dbReference>
<dbReference type="Gene3D" id="2.60.200.20">
    <property type="match status" value="1"/>
</dbReference>
<dbReference type="SUPFAM" id="SSF57850">
    <property type="entry name" value="RING/U-box"/>
    <property type="match status" value="1"/>
</dbReference>
<dbReference type="InterPro" id="IPR052256">
    <property type="entry name" value="E3_ubiquitin-ligase_CHFR"/>
</dbReference>
<feature type="compositionally biased region" description="Low complexity" evidence="7">
    <location>
        <begin position="345"/>
        <end position="354"/>
    </location>
</feature>
<evidence type="ECO:0000256" key="7">
    <source>
        <dbReference type="SAM" id="MobiDB-lite"/>
    </source>
</evidence>
<dbReference type="PROSITE" id="PS50006">
    <property type="entry name" value="FHA_DOMAIN"/>
    <property type="match status" value="1"/>
</dbReference>
<evidence type="ECO:0000256" key="5">
    <source>
        <dbReference type="ARBA" id="ARBA00022833"/>
    </source>
</evidence>
<dbReference type="EMBL" id="JARQZJ010000036">
    <property type="protein sequence ID" value="KAK9876264.1"/>
    <property type="molecule type" value="Genomic_DNA"/>
</dbReference>
<comment type="caution">
    <text evidence="11">The sequence shown here is derived from an EMBL/GenBank/DDBJ whole genome shotgun (WGS) entry which is preliminary data.</text>
</comment>
<dbReference type="SMART" id="SM00343">
    <property type="entry name" value="ZnF_C2HC"/>
    <property type="match status" value="1"/>
</dbReference>
<dbReference type="InterPro" id="IPR017907">
    <property type="entry name" value="Znf_RING_CS"/>
</dbReference>
<dbReference type="PROSITE" id="PS00518">
    <property type="entry name" value="ZF_RING_1"/>
    <property type="match status" value="1"/>
</dbReference>
<accession>A0AAW1U6I1</accession>
<sequence length="421" mass="47386">MTEPPRLVNISNGQIIEINSDKFSVGRSLNCSYVLNSVYISRTHFILENNCGTWILKDNSSNGTLLNGHIINYGKTKSLCDGDTIKLINADTEFRFELFPRDNISITDEQLCEAFESVVYEKHVDGEDNLLNDHSYDIHISIGEPVVDEVIITEQSGNSSTHSIIPMVPEGLSSESNIREPHQRKRSSSPENYACMEKMEDNPNKRNKPDTLLSLIKSEVTDSAPNISNKEQGKIMNNFDMVEEELQCSVCSELFIKAVTLNCCHTFCSYCINQWRKHQSCCPICRKSITGMAPTLVLDNFIEKLVGTMDKETSEQRREMIASRVALENGLKLSGPSTSKNLQDSGSTTNSAITSTNSTSYTTVTISSDEDDEDFTDYTDDDEYYDHYINYNGMPGKYYGGYGRCYNCNRTGHWANGCPYR</sequence>
<keyword evidence="3" id="KW-0479">Metal-binding</keyword>
<dbReference type="InterPro" id="IPR036875">
    <property type="entry name" value="Znf_CCHC_sf"/>
</dbReference>
<dbReference type="SUPFAM" id="SSF49879">
    <property type="entry name" value="SMAD/FHA domain"/>
    <property type="match status" value="1"/>
</dbReference>
<reference evidence="11 12" key="1">
    <citation type="submission" date="2023-03" db="EMBL/GenBank/DDBJ databases">
        <title>Genome insight into feeding habits of ladybird beetles.</title>
        <authorList>
            <person name="Li H.-S."/>
            <person name="Huang Y.-H."/>
            <person name="Pang H."/>
        </authorList>
    </citation>
    <scope>NUCLEOTIDE SEQUENCE [LARGE SCALE GENOMIC DNA]</scope>
    <source>
        <strain evidence="11">SYSU_2023b</strain>
        <tissue evidence="11">Whole body</tissue>
    </source>
</reference>
<dbReference type="GO" id="GO:0003676">
    <property type="term" value="F:nucleic acid binding"/>
    <property type="evidence" value="ECO:0007669"/>
    <property type="project" value="InterPro"/>
</dbReference>
<dbReference type="InterPro" id="IPR001841">
    <property type="entry name" value="Znf_RING"/>
</dbReference>
<organism evidence="11 12">
    <name type="scientific">Henosepilachna vigintioctopunctata</name>
    <dbReference type="NCBI Taxonomy" id="420089"/>
    <lineage>
        <taxon>Eukaryota</taxon>
        <taxon>Metazoa</taxon>
        <taxon>Ecdysozoa</taxon>
        <taxon>Arthropoda</taxon>
        <taxon>Hexapoda</taxon>
        <taxon>Insecta</taxon>
        <taxon>Pterygota</taxon>
        <taxon>Neoptera</taxon>
        <taxon>Endopterygota</taxon>
        <taxon>Coleoptera</taxon>
        <taxon>Polyphaga</taxon>
        <taxon>Cucujiformia</taxon>
        <taxon>Coccinelloidea</taxon>
        <taxon>Coccinellidae</taxon>
        <taxon>Epilachninae</taxon>
        <taxon>Epilachnini</taxon>
        <taxon>Henosepilachna</taxon>
    </lineage>
</organism>
<evidence type="ECO:0000256" key="6">
    <source>
        <dbReference type="PROSITE-ProRule" id="PRU00047"/>
    </source>
</evidence>
<feature type="compositionally biased region" description="Polar residues" evidence="7">
    <location>
        <begin position="335"/>
        <end position="344"/>
    </location>
</feature>
<evidence type="ECO:0000259" key="9">
    <source>
        <dbReference type="PROSITE" id="PS50089"/>
    </source>
</evidence>
<evidence type="ECO:0000256" key="2">
    <source>
        <dbReference type="ARBA" id="ARBA00017908"/>
    </source>
</evidence>
<gene>
    <name evidence="11" type="ORF">WA026_012563</name>
</gene>
<dbReference type="PANTHER" id="PTHR16079:SF4">
    <property type="entry name" value="E3 UBIQUITIN-PROTEIN LIGASE CHFR"/>
    <property type="match status" value="1"/>
</dbReference>
<dbReference type="SMART" id="SM00184">
    <property type="entry name" value="RING"/>
    <property type="match status" value="1"/>
</dbReference>
<dbReference type="GO" id="GO:0005634">
    <property type="term" value="C:nucleus"/>
    <property type="evidence" value="ECO:0007669"/>
    <property type="project" value="TreeGrafter"/>
</dbReference>
<dbReference type="Pfam" id="PF13920">
    <property type="entry name" value="zf-C3HC4_3"/>
    <property type="match status" value="1"/>
</dbReference>
<evidence type="ECO:0000256" key="4">
    <source>
        <dbReference type="ARBA" id="ARBA00022771"/>
    </source>
</evidence>
<dbReference type="PROSITE" id="PS50089">
    <property type="entry name" value="ZF_RING_2"/>
    <property type="match status" value="1"/>
</dbReference>
<dbReference type="SUPFAM" id="SSF57756">
    <property type="entry name" value="Retrovirus zinc finger-like domains"/>
    <property type="match status" value="1"/>
</dbReference>
<dbReference type="AlphaFoldDB" id="A0AAW1U6I1"/>
<feature type="domain" description="CCHC-type" evidence="10">
    <location>
        <begin position="404"/>
        <end position="419"/>
    </location>
</feature>
<dbReference type="InterPro" id="IPR013083">
    <property type="entry name" value="Znf_RING/FYVE/PHD"/>
</dbReference>
<feature type="domain" description="RING-type" evidence="9">
    <location>
        <begin position="248"/>
        <end position="286"/>
    </location>
</feature>
<feature type="region of interest" description="Disordered" evidence="7">
    <location>
        <begin position="332"/>
        <end position="354"/>
    </location>
</feature>
<dbReference type="GO" id="GO:0004842">
    <property type="term" value="F:ubiquitin-protein transferase activity"/>
    <property type="evidence" value="ECO:0007669"/>
    <property type="project" value="TreeGrafter"/>
</dbReference>
<comment type="similarity">
    <text evidence="1">Belongs to the CHFR family.</text>
</comment>
<keyword evidence="5" id="KW-0862">Zinc</keyword>
<dbReference type="Gene3D" id="4.10.60.10">
    <property type="entry name" value="Zinc finger, CCHC-type"/>
    <property type="match status" value="1"/>
</dbReference>
<evidence type="ECO:0000256" key="1">
    <source>
        <dbReference type="ARBA" id="ARBA00005797"/>
    </source>
</evidence>
<feature type="domain" description="FHA" evidence="8">
    <location>
        <begin position="23"/>
        <end position="71"/>
    </location>
</feature>
<evidence type="ECO:0000259" key="8">
    <source>
        <dbReference type="PROSITE" id="PS50006"/>
    </source>
</evidence>
<dbReference type="GO" id="GO:0016567">
    <property type="term" value="P:protein ubiquitination"/>
    <property type="evidence" value="ECO:0007669"/>
    <property type="project" value="TreeGrafter"/>
</dbReference>
<feature type="region of interest" description="Disordered" evidence="7">
    <location>
        <begin position="172"/>
        <end position="192"/>
    </location>
</feature>
<evidence type="ECO:0000256" key="3">
    <source>
        <dbReference type="ARBA" id="ARBA00022723"/>
    </source>
</evidence>
<evidence type="ECO:0000313" key="11">
    <source>
        <dbReference type="EMBL" id="KAK9876264.1"/>
    </source>
</evidence>
<dbReference type="InterPro" id="IPR008984">
    <property type="entry name" value="SMAD_FHA_dom_sf"/>
</dbReference>
<proteinExistence type="inferred from homology"/>
<dbReference type="Pfam" id="PF00098">
    <property type="entry name" value="zf-CCHC"/>
    <property type="match status" value="1"/>
</dbReference>
<evidence type="ECO:0000259" key="10">
    <source>
        <dbReference type="PROSITE" id="PS50158"/>
    </source>
</evidence>
<dbReference type="PROSITE" id="PS50158">
    <property type="entry name" value="ZF_CCHC"/>
    <property type="match status" value="1"/>
</dbReference>
<dbReference type="GO" id="GO:0006511">
    <property type="term" value="P:ubiquitin-dependent protein catabolic process"/>
    <property type="evidence" value="ECO:0007669"/>
    <property type="project" value="TreeGrafter"/>
</dbReference>
<dbReference type="CDD" id="cd00060">
    <property type="entry name" value="FHA"/>
    <property type="match status" value="1"/>
</dbReference>
<dbReference type="InterPro" id="IPR001878">
    <property type="entry name" value="Znf_CCHC"/>
</dbReference>
<evidence type="ECO:0000313" key="12">
    <source>
        <dbReference type="Proteomes" id="UP001431783"/>
    </source>
</evidence>
<protein>
    <recommendedName>
        <fullName evidence="2">E3 ubiquitin-protein ligase CHFR</fullName>
    </recommendedName>
</protein>
<name>A0AAW1U6I1_9CUCU</name>
<dbReference type="GO" id="GO:0008270">
    <property type="term" value="F:zinc ion binding"/>
    <property type="evidence" value="ECO:0007669"/>
    <property type="project" value="UniProtKB-KW"/>
</dbReference>
<dbReference type="SMART" id="SM00240">
    <property type="entry name" value="FHA"/>
    <property type="match status" value="1"/>
</dbReference>
<dbReference type="PANTHER" id="PTHR16079">
    <property type="entry name" value="UBIQUITIN LIGASE PROTEIN CHFR"/>
    <property type="match status" value="1"/>
</dbReference>
<dbReference type="Proteomes" id="UP001431783">
    <property type="component" value="Unassembled WGS sequence"/>
</dbReference>
<keyword evidence="12" id="KW-1185">Reference proteome</keyword>
<dbReference type="Pfam" id="PF00498">
    <property type="entry name" value="FHA"/>
    <property type="match status" value="1"/>
</dbReference>
<dbReference type="Gene3D" id="3.30.40.10">
    <property type="entry name" value="Zinc/RING finger domain, C3HC4 (zinc finger)"/>
    <property type="match status" value="1"/>
</dbReference>